<accession>A0A094JDP8</accession>
<sequence>MRKVTILAATMLLAFTGSAIAADKCPIDARQSKAVGESTGRKVQKSFEAYQNGNIDEAISVLLEASPKGEFDIAYVSRMLGNFYAEKGQMDKSIKYLKTAVDADVLGGVDHAATLRLYADLLLQEKKYETAISYYRKWMAFTCKTDAVVYRRIAIAYTELKRWDDALKTVDEGIKISDKPDKGLYQLKFQSLFNMKKYKEAVGVLEVMVPIFPDDKRLWVQLAQLYLLIEDYDHSLDTYEIAYQAGYLESSDNIVRLAQLLASKGSAHRAAVILSQHIKSGLVPKDEKHMTMLAGFYHQAKDLDDAATAYGQAADLAKSGGGKLYLKQGRILSLNQKYSAAVSVLEKSLNAGIDNPGEAQFELALAYLNLKNYKAAYKYAQLASKDSKTAKTAKSYMSYIKDKAKLHNVSI</sequence>
<feature type="chain" id="PRO_5001900554" evidence="1">
    <location>
        <begin position="22"/>
        <end position="411"/>
    </location>
</feature>
<name>A0A094JDP8_9GAMM</name>
<dbReference type="Gene3D" id="1.25.40.10">
    <property type="entry name" value="Tetratricopeptide repeat domain"/>
    <property type="match status" value="3"/>
</dbReference>
<dbReference type="PANTHER" id="PTHR12558">
    <property type="entry name" value="CELL DIVISION CYCLE 16,23,27"/>
    <property type="match status" value="1"/>
</dbReference>
<keyword evidence="3" id="KW-1185">Reference proteome</keyword>
<gene>
    <name evidence="2" type="ORF">HR45_05895</name>
</gene>
<keyword evidence="1" id="KW-0732">Signal</keyword>
<dbReference type="eggNOG" id="COG0457">
    <property type="taxonomic scope" value="Bacteria"/>
</dbReference>
<dbReference type="EMBL" id="JPEO01000003">
    <property type="protein sequence ID" value="KFZ38040.1"/>
    <property type="molecule type" value="Genomic_DNA"/>
</dbReference>
<evidence type="ECO:0000313" key="2">
    <source>
        <dbReference type="EMBL" id="KFZ38040.1"/>
    </source>
</evidence>
<dbReference type="OrthoDB" id="5592888at2"/>
<dbReference type="AlphaFoldDB" id="A0A094JDP8"/>
<proteinExistence type="predicted"/>
<dbReference type="Pfam" id="PF13424">
    <property type="entry name" value="TPR_12"/>
    <property type="match status" value="1"/>
</dbReference>
<evidence type="ECO:0000313" key="3">
    <source>
        <dbReference type="Proteomes" id="UP000029264"/>
    </source>
</evidence>
<dbReference type="InterPro" id="IPR019734">
    <property type="entry name" value="TPR_rpt"/>
</dbReference>
<dbReference type="Proteomes" id="UP000029264">
    <property type="component" value="Unassembled WGS sequence"/>
</dbReference>
<dbReference type="RefSeq" id="WP_037440653.1">
    <property type="nucleotide sequence ID" value="NZ_JPEO01000003.1"/>
</dbReference>
<dbReference type="SUPFAM" id="SSF48452">
    <property type="entry name" value="TPR-like"/>
    <property type="match status" value="2"/>
</dbReference>
<evidence type="ECO:0000256" key="1">
    <source>
        <dbReference type="SAM" id="SignalP"/>
    </source>
</evidence>
<dbReference type="STRING" id="1515746.HR45_05895"/>
<feature type="signal peptide" evidence="1">
    <location>
        <begin position="1"/>
        <end position="21"/>
    </location>
</feature>
<dbReference type="SMART" id="SM00028">
    <property type="entry name" value="TPR"/>
    <property type="match status" value="5"/>
</dbReference>
<comment type="caution">
    <text evidence="2">The sequence shown here is derived from an EMBL/GenBank/DDBJ whole genome shotgun (WGS) entry which is preliminary data.</text>
</comment>
<dbReference type="PANTHER" id="PTHR12558:SF13">
    <property type="entry name" value="CELL DIVISION CYCLE PROTEIN 27 HOMOLOG"/>
    <property type="match status" value="1"/>
</dbReference>
<dbReference type="Pfam" id="PF13432">
    <property type="entry name" value="TPR_16"/>
    <property type="match status" value="1"/>
</dbReference>
<organism evidence="2 3">
    <name type="scientific">Shewanella mangrovi</name>
    <dbReference type="NCBI Taxonomy" id="1515746"/>
    <lineage>
        <taxon>Bacteria</taxon>
        <taxon>Pseudomonadati</taxon>
        <taxon>Pseudomonadota</taxon>
        <taxon>Gammaproteobacteria</taxon>
        <taxon>Alteromonadales</taxon>
        <taxon>Shewanellaceae</taxon>
        <taxon>Shewanella</taxon>
    </lineage>
</organism>
<protein>
    <submittedName>
        <fullName evidence="2">Uncharacterized protein</fullName>
    </submittedName>
</protein>
<dbReference type="InterPro" id="IPR011990">
    <property type="entry name" value="TPR-like_helical_dom_sf"/>
</dbReference>
<reference evidence="2 3" key="1">
    <citation type="submission" date="2014-06" db="EMBL/GenBank/DDBJ databases">
        <title>Shewanella sp. YQH10.</title>
        <authorList>
            <person name="Liu Y."/>
            <person name="Zeng R."/>
        </authorList>
    </citation>
    <scope>NUCLEOTIDE SEQUENCE [LARGE SCALE GENOMIC DNA]</scope>
    <source>
        <strain evidence="2 3">YQH10</strain>
    </source>
</reference>